<organism evidence="1 2">
    <name type="scientific">Oryza meyeriana var. granulata</name>
    <dbReference type="NCBI Taxonomy" id="110450"/>
    <lineage>
        <taxon>Eukaryota</taxon>
        <taxon>Viridiplantae</taxon>
        <taxon>Streptophyta</taxon>
        <taxon>Embryophyta</taxon>
        <taxon>Tracheophyta</taxon>
        <taxon>Spermatophyta</taxon>
        <taxon>Magnoliopsida</taxon>
        <taxon>Liliopsida</taxon>
        <taxon>Poales</taxon>
        <taxon>Poaceae</taxon>
        <taxon>BOP clade</taxon>
        <taxon>Oryzoideae</taxon>
        <taxon>Oryzeae</taxon>
        <taxon>Oryzinae</taxon>
        <taxon>Oryza</taxon>
        <taxon>Oryza meyeriana</taxon>
    </lineage>
</organism>
<evidence type="ECO:0000313" key="1">
    <source>
        <dbReference type="EMBL" id="KAF0915924.1"/>
    </source>
</evidence>
<accession>A0A6G1DUZ1</accession>
<dbReference type="EMBL" id="SPHZ02000005">
    <property type="protein sequence ID" value="KAF0915924.1"/>
    <property type="molecule type" value="Genomic_DNA"/>
</dbReference>
<gene>
    <name evidence="1" type="ORF">E2562_000567</name>
</gene>
<protein>
    <submittedName>
        <fullName evidence="1">Uncharacterized protein</fullName>
    </submittedName>
</protein>
<reference evidence="1 2" key="1">
    <citation type="submission" date="2019-11" db="EMBL/GenBank/DDBJ databases">
        <title>Whole genome sequence of Oryza granulata.</title>
        <authorList>
            <person name="Li W."/>
        </authorList>
    </citation>
    <scope>NUCLEOTIDE SEQUENCE [LARGE SCALE GENOMIC DNA]</scope>
    <source>
        <strain evidence="2">cv. Menghai</strain>
        <tissue evidence="1">Leaf</tissue>
    </source>
</reference>
<evidence type="ECO:0000313" key="2">
    <source>
        <dbReference type="Proteomes" id="UP000479710"/>
    </source>
</evidence>
<dbReference type="Proteomes" id="UP000479710">
    <property type="component" value="Unassembled WGS sequence"/>
</dbReference>
<dbReference type="OrthoDB" id="644067at2759"/>
<dbReference type="AlphaFoldDB" id="A0A6G1DUZ1"/>
<comment type="caution">
    <text evidence="1">The sequence shown here is derived from an EMBL/GenBank/DDBJ whole genome shotgun (WGS) entry which is preliminary data.</text>
</comment>
<name>A0A6G1DUZ1_9ORYZ</name>
<proteinExistence type="predicted"/>
<keyword evidence="2" id="KW-1185">Reference proteome</keyword>
<sequence>MNLDNLLCTVLPAEPHAAASTAGKKMVDEVWHDIQSANSGQQATAMRKMKLEDFLPRAGVTVDDVAARFSVAHF</sequence>